<name>A0A323TBU1_9BACI</name>
<protein>
    <submittedName>
        <fullName evidence="1">Uncharacterized protein</fullName>
    </submittedName>
</protein>
<dbReference type="SUPFAM" id="SSF48208">
    <property type="entry name" value="Six-hairpin glycosidases"/>
    <property type="match status" value="1"/>
</dbReference>
<proteinExistence type="predicted"/>
<sequence>MQKLMEEIFQVVLKKKDSLANTNTKYTNAYKTKDGDVVVFLSFSNKYMRAYVATGKGKDVQSAIEEAISVYRKNKAVNFKPVSVKLDVVTMLLPVKKDQSRININKDEVFYRRGEDGLALSEDFSAAFLPEEVEAYRMIKNRHIQKDRVFDAFEKHFLLPEQKITKNFIGNDFMDLFKFRTDSHYIDKDGYLPLHRGHRTYEDLSKEDLWKAIELTKDNYYKQVVNSKGKYIYSYMPQEVTQADDYNILRHAGTTYSMLETYELMPDENLMKAIERAIKYLLTKVKDIEINGHKAQVVVEKNKCKLGGNGLSIVTLAKYTQLTGNKEYVPLMQDMATWMGQLQDETGKFAVHKQVFSTGEDSGFVSHYYPGEAILSLVRLYQVDKNEKWLDLAENEANYLINIRDKEADLDSIAHDHWLLYALNDLYRERPKDMYMKHAFFISEAIVKAQRLDKKEYNSEWIGSFEQPGTPRSTPAACRSEGLCAAYRMAMDHGHKKEADQYKKTIIETIKFQLQMQLKPESVMYYTNKKLCLGAFHAGLKNYELRNDYTQHNISSLIAFYNILNNY</sequence>
<dbReference type="AlphaFoldDB" id="A0A323TBU1"/>
<dbReference type="GO" id="GO:0005975">
    <property type="term" value="P:carbohydrate metabolic process"/>
    <property type="evidence" value="ECO:0007669"/>
    <property type="project" value="InterPro"/>
</dbReference>
<accession>A0A323TBU1</accession>
<dbReference type="OrthoDB" id="9810718at2"/>
<gene>
    <name evidence="1" type="ORF">CR194_12835</name>
</gene>
<organism evidence="1 2">
    <name type="scientific">Salipaludibacillus keqinensis</name>
    <dbReference type="NCBI Taxonomy" id="2045207"/>
    <lineage>
        <taxon>Bacteria</taxon>
        <taxon>Bacillati</taxon>
        <taxon>Bacillota</taxon>
        <taxon>Bacilli</taxon>
        <taxon>Bacillales</taxon>
        <taxon>Bacillaceae</taxon>
    </lineage>
</organism>
<evidence type="ECO:0000313" key="2">
    <source>
        <dbReference type="Proteomes" id="UP000248214"/>
    </source>
</evidence>
<dbReference type="Gene3D" id="1.50.10.20">
    <property type="match status" value="1"/>
</dbReference>
<evidence type="ECO:0000313" key="1">
    <source>
        <dbReference type="EMBL" id="PYZ92549.1"/>
    </source>
</evidence>
<comment type="caution">
    <text evidence="1">The sequence shown here is derived from an EMBL/GenBank/DDBJ whole genome shotgun (WGS) entry which is preliminary data.</text>
</comment>
<dbReference type="EMBL" id="PDOD01000003">
    <property type="protein sequence ID" value="PYZ92549.1"/>
    <property type="molecule type" value="Genomic_DNA"/>
</dbReference>
<reference evidence="1 2" key="1">
    <citation type="submission" date="2017-10" db="EMBL/GenBank/DDBJ databases">
        <title>Bacillus sp. nov., a halophilic bacterium isolated from a Keqin Lake.</title>
        <authorList>
            <person name="Wang H."/>
        </authorList>
    </citation>
    <scope>NUCLEOTIDE SEQUENCE [LARGE SCALE GENOMIC DNA]</scope>
    <source>
        <strain evidence="1 2">KQ-12</strain>
    </source>
</reference>
<keyword evidence="2" id="KW-1185">Reference proteome</keyword>
<dbReference type="InterPro" id="IPR008928">
    <property type="entry name" value="6-hairpin_glycosidase_sf"/>
</dbReference>
<dbReference type="Proteomes" id="UP000248214">
    <property type="component" value="Unassembled WGS sequence"/>
</dbReference>